<dbReference type="EMBL" id="CP002467">
    <property type="protein sequence ID" value="ADV82053.1"/>
    <property type="molecule type" value="Genomic_DNA"/>
</dbReference>
<dbReference type="AlphaFoldDB" id="E8UYG5"/>
<name>E8UYG5_TERSS</name>
<dbReference type="STRING" id="401053.AciPR4_1228"/>
<dbReference type="HOGENOM" id="CLU_675648_0_0_0"/>
<dbReference type="Proteomes" id="UP000006844">
    <property type="component" value="Chromosome"/>
</dbReference>
<protein>
    <recommendedName>
        <fullName evidence="3">UDP-N-acetylglucosamine pyrophosphorylase</fullName>
    </recommendedName>
</protein>
<dbReference type="KEGG" id="tsa:AciPR4_1228"/>
<reference evidence="1 2" key="1">
    <citation type="journal article" date="2012" name="Stand. Genomic Sci.">
        <title>Complete genome sequence of Terriglobus saanensis type strain SP1PR4(T), an Acidobacteria from tundra soil.</title>
        <authorList>
            <person name="Rawat S.R."/>
            <person name="Mannisto M.K."/>
            <person name="Starovoytov V."/>
            <person name="Goodwin L."/>
            <person name="Nolan M."/>
            <person name="Hauser L."/>
            <person name="Land M."/>
            <person name="Davenport K.W."/>
            <person name="Woyke T."/>
            <person name="Haggblom M.M."/>
        </authorList>
    </citation>
    <scope>NUCLEOTIDE SEQUENCE</scope>
    <source>
        <strain evidence="2">ATCC BAA-1853 / DSM 23119 / SP1PR4</strain>
    </source>
</reference>
<accession>E8UYG5</accession>
<organism evidence="1 2">
    <name type="scientific">Terriglobus saanensis (strain ATCC BAA-1853 / DSM 23119 / SP1PR4)</name>
    <dbReference type="NCBI Taxonomy" id="401053"/>
    <lineage>
        <taxon>Bacteria</taxon>
        <taxon>Pseudomonadati</taxon>
        <taxon>Acidobacteriota</taxon>
        <taxon>Terriglobia</taxon>
        <taxon>Terriglobales</taxon>
        <taxon>Acidobacteriaceae</taxon>
        <taxon>Terriglobus</taxon>
    </lineage>
</organism>
<dbReference type="RefSeq" id="WP_013567786.1">
    <property type="nucleotide sequence ID" value="NC_014963.1"/>
</dbReference>
<proteinExistence type="predicted"/>
<evidence type="ECO:0008006" key="3">
    <source>
        <dbReference type="Google" id="ProtNLM"/>
    </source>
</evidence>
<dbReference type="OrthoDB" id="9783357at2"/>
<dbReference type="SUPFAM" id="SSF51161">
    <property type="entry name" value="Trimeric LpxA-like enzymes"/>
    <property type="match status" value="1"/>
</dbReference>
<gene>
    <name evidence="1" type="ordered locus">AciPR4_1228</name>
</gene>
<keyword evidence="2" id="KW-1185">Reference proteome</keyword>
<evidence type="ECO:0000313" key="1">
    <source>
        <dbReference type="EMBL" id="ADV82053.1"/>
    </source>
</evidence>
<sequence length="391" mass="42091">MNFDALKDEQNSLQDELGNSQRVAALRDQGVVISSPQRVFIGPEVTLPFIEAGVCLMNAIVRGQTTSVGRGSMIGAYGIASLANVQVGREVQLDAGSFTDCALLDGTKVRGAAEIRRGTVLEEGVEVGHAVGLKNSFFAASVVAGSLINFCDVYVTGGTSRMDHTEIGSGAIHFNFSPKRDKFASLFGDASGLLERSQPVFIGGNAGIVAPQVIAFGSIVPAGTTLRDERNPATEFTGFVRKCFRTIQFISTLHTTLAWYRHLRLPFADPCEARLYAGAIVQLQTHLEWRIAELQRYVARITAAAALETIRDYGANIVEIAQFDPVVAPISDRLLAEVKQHRRTCSFPQTIAALTPATVADAEAWIADVDSQLPQRAMHAAGTHLGVHLQT</sequence>
<dbReference type="Gene3D" id="2.160.10.10">
    <property type="entry name" value="Hexapeptide repeat proteins"/>
    <property type="match status" value="1"/>
</dbReference>
<dbReference type="eggNOG" id="COG1207">
    <property type="taxonomic scope" value="Bacteria"/>
</dbReference>
<evidence type="ECO:0000313" key="2">
    <source>
        <dbReference type="Proteomes" id="UP000006844"/>
    </source>
</evidence>
<dbReference type="InterPro" id="IPR011004">
    <property type="entry name" value="Trimer_LpxA-like_sf"/>
</dbReference>